<organism evidence="2 3">
    <name type="scientific">Papaver nudicaule</name>
    <name type="common">Iceland poppy</name>
    <dbReference type="NCBI Taxonomy" id="74823"/>
    <lineage>
        <taxon>Eukaryota</taxon>
        <taxon>Viridiplantae</taxon>
        <taxon>Streptophyta</taxon>
        <taxon>Embryophyta</taxon>
        <taxon>Tracheophyta</taxon>
        <taxon>Spermatophyta</taxon>
        <taxon>Magnoliopsida</taxon>
        <taxon>Ranunculales</taxon>
        <taxon>Papaveraceae</taxon>
        <taxon>Papaveroideae</taxon>
        <taxon>Papaver</taxon>
    </lineage>
</organism>
<evidence type="ECO:0000313" key="2">
    <source>
        <dbReference type="EMBL" id="MCL7050203.1"/>
    </source>
</evidence>
<accession>A0AA42B3L5</accession>
<comment type="caution">
    <text evidence="2">The sequence shown here is derived from an EMBL/GenBank/DDBJ whole genome shotgun (WGS) entry which is preliminary data.</text>
</comment>
<gene>
    <name evidence="2" type="ORF">MKW94_003984</name>
</gene>
<dbReference type="AlphaFoldDB" id="A0AA42B3L5"/>
<name>A0AA42B3L5_PAPNU</name>
<feature type="region of interest" description="Disordered" evidence="1">
    <location>
        <begin position="192"/>
        <end position="241"/>
    </location>
</feature>
<proteinExistence type="predicted"/>
<reference evidence="2" key="1">
    <citation type="submission" date="2022-03" db="EMBL/GenBank/DDBJ databases">
        <title>A functionally conserved STORR gene fusion in Papaver species that diverged 16.8 million years ago.</title>
        <authorList>
            <person name="Catania T."/>
        </authorList>
    </citation>
    <scope>NUCLEOTIDE SEQUENCE</scope>
    <source>
        <strain evidence="2">S-191538</strain>
    </source>
</reference>
<protein>
    <submittedName>
        <fullName evidence="2">Uncharacterized protein</fullName>
    </submittedName>
</protein>
<dbReference type="Proteomes" id="UP001177140">
    <property type="component" value="Unassembled WGS sequence"/>
</dbReference>
<dbReference type="EMBL" id="JAJJMA010324836">
    <property type="protein sequence ID" value="MCL7050203.1"/>
    <property type="molecule type" value="Genomic_DNA"/>
</dbReference>
<sequence>MGEITPNLDDGELWLPSDILPDEIFSNKFDPNFSTELNKTSLPHLIPSYSLFEQNHISCEVPTMNLDPNSKQIRPQNQFCGMGKTQPEMGLGFYGETPAGHCLDFSGNGGGGDSYFESSPYPQFHDTRELALPIVGDILQARSMMLQRQQIMQQRYFERVQNNFLPLQVNNEPWSSGFHRGYRGTGVFIPRTPPTTVANPGKKQSFRKEEGSIHKDKRLGGSVKRPNPPTDDGVFGSVLNY</sequence>
<keyword evidence="3" id="KW-1185">Reference proteome</keyword>
<evidence type="ECO:0000313" key="3">
    <source>
        <dbReference type="Proteomes" id="UP001177140"/>
    </source>
</evidence>
<evidence type="ECO:0000256" key="1">
    <source>
        <dbReference type="SAM" id="MobiDB-lite"/>
    </source>
</evidence>